<comment type="caution">
    <text evidence="2">The sequence shown here is derived from an EMBL/GenBank/DDBJ whole genome shotgun (WGS) entry which is preliminary data.</text>
</comment>
<name>A0A927UAW4_9FIRM</name>
<dbReference type="Proteomes" id="UP000766246">
    <property type="component" value="Unassembled WGS sequence"/>
</dbReference>
<organism evidence="2 3">
    <name type="scientific">Pseudobutyrivibrio ruminis</name>
    <dbReference type="NCBI Taxonomy" id="46206"/>
    <lineage>
        <taxon>Bacteria</taxon>
        <taxon>Bacillati</taxon>
        <taxon>Bacillota</taxon>
        <taxon>Clostridia</taxon>
        <taxon>Lachnospirales</taxon>
        <taxon>Lachnospiraceae</taxon>
        <taxon>Pseudobutyrivibrio</taxon>
    </lineage>
</organism>
<dbReference type="PANTHER" id="PTHR11614">
    <property type="entry name" value="PHOSPHOLIPASE-RELATED"/>
    <property type="match status" value="1"/>
</dbReference>
<dbReference type="EMBL" id="SVER01000029">
    <property type="protein sequence ID" value="MBE5920301.1"/>
    <property type="molecule type" value="Genomic_DNA"/>
</dbReference>
<gene>
    <name evidence="2" type="ORF">E7272_10720</name>
</gene>
<dbReference type="InterPro" id="IPR022742">
    <property type="entry name" value="Hydrolase_4"/>
</dbReference>
<proteinExistence type="predicted"/>
<dbReference type="InterPro" id="IPR051044">
    <property type="entry name" value="MAG_DAG_Lipase"/>
</dbReference>
<evidence type="ECO:0000313" key="2">
    <source>
        <dbReference type="EMBL" id="MBE5920301.1"/>
    </source>
</evidence>
<dbReference type="AlphaFoldDB" id="A0A927UAW4"/>
<sequence>MKTIEDLFIREQDFADAMHSKVLPFLREKTEHGYFTNKDGLKLHYEKLINKDEKAAIVISHGYCEFTTKYAETMYYFYNMGYSVFIVDHRGHGLSERQVPGFSKVHVNHFEDYVSDFNEFIEKVVVPDSLTEKLILFAHSMGGAIGAMYLEKYPDTFERAILSSPMIELETGSTSGLVVKIVTLLSHLPFLNTRYMSKHHDYDHTYKYPRCSALSKARYNYQYEEREREVHYQTNGCSLGWSRESINVSKKILKNADLVKIPVIIMQASMDTLVMPEAQNEFARLASDCQVIRFEGSKHEIFNATDDIILDFYNIVFDFCQGRR</sequence>
<protein>
    <submittedName>
        <fullName evidence="2">Alpha/beta hydrolase</fullName>
    </submittedName>
</protein>
<dbReference type="Pfam" id="PF12146">
    <property type="entry name" value="Hydrolase_4"/>
    <property type="match status" value="1"/>
</dbReference>
<evidence type="ECO:0000313" key="3">
    <source>
        <dbReference type="Proteomes" id="UP000766246"/>
    </source>
</evidence>
<evidence type="ECO:0000259" key="1">
    <source>
        <dbReference type="Pfam" id="PF12146"/>
    </source>
</evidence>
<dbReference type="InterPro" id="IPR029058">
    <property type="entry name" value="AB_hydrolase_fold"/>
</dbReference>
<keyword evidence="2" id="KW-0378">Hydrolase</keyword>
<accession>A0A927UAW4</accession>
<dbReference type="SUPFAM" id="SSF53474">
    <property type="entry name" value="alpha/beta-Hydrolases"/>
    <property type="match status" value="1"/>
</dbReference>
<feature type="domain" description="Serine aminopeptidase S33" evidence="1">
    <location>
        <begin position="53"/>
        <end position="304"/>
    </location>
</feature>
<dbReference type="GO" id="GO:0016787">
    <property type="term" value="F:hydrolase activity"/>
    <property type="evidence" value="ECO:0007669"/>
    <property type="project" value="UniProtKB-KW"/>
</dbReference>
<dbReference type="Gene3D" id="3.40.50.1820">
    <property type="entry name" value="alpha/beta hydrolase"/>
    <property type="match status" value="1"/>
</dbReference>
<reference evidence="2" key="1">
    <citation type="submission" date="2019-04" db="EMBL/GenBank/DDBJ databases">
        <title>Evolution of Biomass-Degrading Anaerobic Consortia Revealed by Metagenomics.</title>
        <authorList>
            <person name="Peng X."/>
        </authorList>
    </citation>
    <scope>NUCLEOTIDE SEQUENCE</scope>
    <source>
        <strain evidence="2">SIG311</strain>
    </source>
</reference>